<dbReference type="EMBL" id="BPQB01000015">
    <property type="protein sequence ID" value="GJE90053.1"/>
    <property type="molecule type" value="Genomic_DNA"/>
</dbReference>
<feature type="domain" description="Tyrosinase copper-binding" evidence="9">
    <location>
        <begin position="448"/>
        <end position="459"/>
    </location>
</feature>
<dbReference type="EC" id="1.14.18.1" evidence="2"/>
<evidence type="ECO:0000313" key="11">
    <source>
        <dbReference type="Proteomes" id="UP000703269"/>
    </source>
</evidence>
<keyword evidence="3" id="KW-0479">Metal-binding</keyword>
<keyword evidence="4" id="KW-0186">Copper</keyword>
<dbReference type="GO" id="GO:0004503">
    <property type="term" value="F:tyrosinase activity"/>
    <property type="evidence" value="ECO:0007669"/>
    <property type="project" value="UniProtKB-EC"/>
</dbReference>
<evidence type="ECO:0000256" key="1">
    <source>
        <dbReference type="ARBA" id="ARBA00009928"/>
    </source>
</evidence>
<dbReference type="Proteomes" id="UP000703269">
    <property type="component" value="Unassembled WGS sequence"/>
</dbReference>
<dbReference type="Pfam" id="PF00264">
    <property type="entry name" value="Tyrosinase"/>
    <property type="match status" value="1"/>
</dbReference>
<evidence type="ECO:0000256" key="7">
    <source>
        <dbReference type="ARBA" id="ARBA00048881"/>
    </source>
</evidence>
<evidence type="ECO:0000256" key="2">
    <source>
        <dbReference type="ARBA" id="ARBA00011906"/>
    </source>
</evidence>
<dbReference type="PANTHER" id="PTHR11474:SF76">
    <property type="entry name" value="SHKT DOMAIN-CONTAINING PROTEIN"/>
    <property type="match status" value="1"/>
</dbReference>
<dbReference type="PROSITE" id="PS00498">
    <property type="entry name" value="TYROSINASE_2"/>
    <property type="match status" value="1"/>
</dbReference>
<feature type="region of interest" description="Disordered" evidence="8">
    <location>
        <begin position="1"/>
        <end position="24"/>
    </location>
</feature>
<comment type="catalytic activity">
    <reaction evidence="6">
        <text>2 L-dopa + O2 = 2 L-dopaquinone + 2 H2O</text>
        <dbReference type="Rhea" id="RHEA:34287"/>
        <dbReference type="ChEBI" id="CHEBI:15377"/>
        <dbReference type="ChEBI" id="CHEBI:15379"/>
        <dbReference type="ChEBI" id="CHEBI:57504"/>
        <dbReference type="ChEBI" id="CHEBI:57924"/>
        <dbReference type="EC" id="1.14.18.1"/>
    </reaction>
</comment>
<name>A0A9P3G846_9APHY</name>
<feature type="region of interest" description="Disordered" evidence="8">
    <location>
        <begin position="92"/>
        <end position="119"/>
    </location>
</feature>
<keyword evidence="11" id="KW-1185">Reference proteome</keyword>
<dbReference type="InterPro" id="IPR002227">
    <property type="entry name" value="Tyrosinase_Cu-bd"/>
</dbReference>
<sequence>MPRFDLRSARERNGTSPTDAARGDARGRVAAVLAPPMRESRPDTVQLPSTVAGAGGEADGTASAAAARRAARRVRRATGFLRRLYAPFAASSFSAPSSPATLADAHRHGRGASGGAVGAARLPNMAPDHYLITGRTGTGVHDRLDIEDLQREPRQFTLFVLAFLALQGRGDAFEGLVVPPAARFAELAAIHGLPFTEWIGDHTSSDADYDPKDPKDSQPFPSRFGGYCSHGSVAFPTWHRPCIMSIEQAIGDVAVQLAERLSANSSSEEAAQWKDAARALRFPFWDWAAEKVATNGVPKVITDEKVSIAMPGGVVKEVENPLAYYPFDTIPEGFRDEVFDVKAYFSQWKRTFRYVQSTTQPDGNGNASMNAEIKKRAASIRQGVGRLFTYDDKGKPALVWDEFSNHTTQSLRKEDYYNINSLEGVHDGLHGFIGGNGHMSFPDYAGFDPVFYLHHCNIDRLFALWEYVYPQYYMGKGYPSDGDTIPFTQSLGTYNLVYNAVLDGKTALAPYRTENSEYWTSDETRFLDGKYYSYPEVAGVKIGRDITDQQRIEARKSLQKHYGVHDEVPSLAGQSRGFGASSCRCSTRSVLLP</sequence>
<evidence type="ECO:0000256" key="8">
    <source>
        <dbReference type="SAM" id="MobiDB-lite"/>
    </source>
</evidence>
<feature type="compositionally biased region" description="Basic and acidic residues" evidence="8">
    <location>
        <begin position="1"/>
        <end position="13"/>
    </location>
</feature>
<dbReference type="InterPro" id="IPR050316">
    <property type="entry name" value="Tyrosinase/Hemocyanin"/>
</dbReference>
<comment type="catalytic activity">
    <reaction evidence="7">
        <text>L-tyrosine + O2 = L-dopaquinone + H2O</text>
        <dbReference type="Rhea" id="RHEA:18117"/>
        <dbReference type="ChEBI" id="CHEBI:15377"/>
        <dbReference type="ChEBI" id="CHEBI:15379"/>
        <dbReference type="ChEBI" id="CHEBI:57924"/>
        <dbReference type="ChEBI" id="CHEBI:58315"/>
        <dbReference type="EC" id="1.14.18.1"/>
    </reaction>
</comment>
<evidence type="ECO:0000256" key="4">
    <source>
        <dbReference type="ARBA" id="ARBA00023008"/>
    </source>
</evidence>
<dbReference type="SUPFAM" id="SSF48056">
    <property type="entry name" value="Di-copper centre-containing domain"/>
    <property type="match status" value="1"/>
</dbReference>
<evidence type="ECO:0000256" key="3">
    <source>
        <dbReference type="ARBA" id="ARBA00022723"/>
    </source>
</evidence>
<dbReference type="GO" id="GO:0046872">
    <property type="term" value="F:metal ion binding"/>
    <property type="evidence" value="ECO:0007669"/>
    <property type="project" value="UniProtKB-KW"/>
</dbReference>
<evidence type="ECO:0000256" key="6">
    <source>
        <dbReference type="ARBA" id="ARBA00048233"/>
    </source>
</evidence>
<evidence type="ECO:0000256" key="5">
    <source>
        <dbReference type="ARBA" id="ARBA00023101"/>
    </source>
</evidence>
<evidence type="ECO:0000313" key="10">
    <source>
        <dbReference type="EMBL" id="GJE90053.1"/>
    </source>
</evidence>
<comment type="similarity">
    <text evidence="1">Belongs to the tyrosinase family.</text>
</comment>
<protein>
    <recommendedName>
        <fullName evidence="2">tyrosinase</fullName>
        <ecNumber evidence="2">1.14.18.1</ecNumber>
    </recommendedName>
</protein>
<keyword evidence="5" id="KW-0470">Melanin biosynthesis</keyword>
<dbReference type="PRINTS" id="PR00092">
    <property type="entry name" value="TYROSINASE"/>
</dbReference>
<dbReference type="Gene3D" id="1.10.1280.10">
    <property type="entry name" value="Di-copper center containing domain from catechol oxidase"/>
    <property type="match status" value="1"/>
</dbReference>
<proteinExistence type="inferred from homology"/>
<dbReference type="PANTHER" id="PTHR11474">
    <property type="entry name" value="TYROSINASE FAMILY MEMBER"/>
    <property type="match status" value="1"/>
</dbReference>
<gene>
    <name evidence="10" type="ORF">PsYK624_061760</name>
</gene>
<dbReference type="AlphaFoldDB" id="A0A9P3G846"/>
<reference evidence="10 11" key="1">
    <citation type="submission" date="2021-08" db="EMBL/GenBank/DDBJ databases">
        <title>Draft Genome Sequence of Phanerochaete sordida strain YK-624.</title>
        <authorList>
            <person name="Mori T."/>
            <person name="Dohra H."/>
            <person name="Suzuki T."/>
            <person name="Kawagishi H."/>
            <person name="Hirai H."/>
        </authorList>
    </citation>
    <scope>NUCLEOTIDE SEQUENCE [LARGE SCALE GENOMIC DNA]</scope>
    <source>
        <strain evidence="10 11">YK-624</strain>
    </source>
</reference>
<dbReference type="InterPro" id="IPR008922">
    <property type="entry name" value="Di-copper_centre_dom_sf"/>
</dbReference>
<feature type="region of interest" description="Disordered" evidence="8">
    <location>
        <begin position="36"/>
        <end position="64"/>
    </location>
</feature>
<dbReference type="OrthoDB" id="6132182at2759"/>
<comment type="caution">
    <text evidence="10">The sequence shown here is derived from an EMBL/GenBank/DDBJ whole genome shotgun (WGS) entry which is preliminary data.</text>
</comment>
<evidence type="ECO:0000259" key="9">
    <source>
        <dbReference type="PROSITE" id="PS00498"/>
    </source>
</evidence>
<dbReference type="GO" id="GO:0042438">
    <property type="term" value="P:melanin biosynthetic process"/>
    <property type="evidence" value="ECO:0007669"/>
    <property type="project" value="UniProtKB-KW"/>
</dbReference>
<accession>A0A9P3G846</accession>
<organism evidence="10 11">
    <name type="scientific">Phanerochaete sordida</name>
    <dbReference type="NCBI Taxonomy" id="48140"/>
    <lineage>
        <taxon>Eukaryota</taxon>
        <taxon>Fungi</taxon>
        <taxon>Dikarya</taxon>
        <taxon>Basidiomycota</taxon>
        <taxon>Agaricomycotina</taxon>
        <taxon>Agaricomycetes</taxon>
        <taxon>Polyporales</taxon>
        <taxon>Phanerochaetaceae</taxon>
        <taxon>Phanerochaete</taxon>
    </lineage>
</organism>